<evidence type="ECO:0000313" key="2">
    <source>
        <dbReference type="Proteomes" id="UP000307362"/>
    </source>
</evidence>
<organism evidence="1 2">
    <name type="scientific">Pseudoalteromonas phenolica</name>
    <dbReference type="NCBI Taxonomy" id="161398"/>
    <lineage>
        <taxon>Bacteria</taxon>
        <taxon>Pseudomonadati</taxon>
        <taxon>Pseudomonadota</taxon>
        <taxon>Gammaproteobacteria</taxon>
        <taxon>Alteromonadales</taxon>
        <taxon>Pseudoalteromonadaceae</taxon>
        <taxon>Pseudoalteromonas</taxon>
    </lineage>
</organism>
<feature type="non-terminal residue" evidence="1">
    <location>
        <position position="96"/>
    </location>
</feature>
<proteinExistence type="predicted"/>
<evidence type="ECO:0000313" key="1">
    <source>
        <dbReference type="EMBL" id="TMP77078.1"/>
    </source>
</evidence>
<reference evidence="1 2" key="1">
    <citation type="submission" date="2017-12" db="EMBL/GenBank/DDBJ databases">
        <authorList>
            <person name="Paulsen S."/>
            <person name="Gram L.K."/>
        </authorList>
    </citation>
    <scope>NUCLEOTIDE SEQUENCE [LARGE SCALE GENOMIC DNA]</scope>
    <source>
        <strain evidence="1 2">S1189</strain>
    </source>
</reference>
<name>A0A5S3YNI5_9GAMM</name>
<dbReference type="GO" id="GO:0016853">
    <property type="term" value="F:isomerase activity"/>
    <property type="evidence" value="ECO:0007669"/>
    <property type="project" value="UniProtKB-KW"/>
</dbReference>
<dbReference type="RefSeq" id="WP_171044066.1">
    <property type="nucleotide sequence ID" value="NZ_PNCM01000155.1"/>
</dbReference>
<accession>A0A5S3YNI5</accession>
<dbReference type="EMBL" id="PNCM01000155">
    <property type="protein sequence ID" value="TMP77078.1"/>
    <property type="molecule type" value="Genomic_DNA"/>
</dbReference>
<dbReference type="Proteomes" id="UP000307362">
    <property type="component" value="Unassembled WGS sequence"/>
</dbReference>
<dbReference type="InterPro" id="IPR010706">
    <property type="entry name" value="Fatty_acid_cis-trans_isomerase"/>
</dbReference>
<gene>
    <name evidence="1" type="ORF">CWB73_20810</name>
</gene>
<feature type="non-terminal residue" evidence="1">
    <location>
        <position position="1"/>
    </location>
</feature>
<sequence>IWRGEGENPNAALTIFRHFDSATVVKGFIGQPPKTAWVLDYALFERIHYLLVAGFDVYGNIGHQLITRLYMDFLRLEGEQNFLNLLPLSHRQEIKR</sequence>
<dbReference type="Pfam" id="PF06934">
    <property type="entry name" value="CTI"/>
    <property type="match status" value="1"/>
</dbReference>
<dbReference type="AlphaFoldDB" id="A0A5S3YNI5"/>
<comment type="caution">
    <text evidence="1">The sequence shown here is derived from an EMBL/GenBank/DDBJ whole genome shotgun (WGS) entry which is preliminary data.</text>
</comment>
<protein>
    <submittedName>
        <fullName evidence="1">9-hexadecenoic acid cis-trans isomerase</fullName>
    </submittedName>
</protein>
<reference evidence="2" key="2">
    <citation type="submission" date="2019-06" db="EMBL/GenBank/DDBJ databases">
        <title>Co-occurence of chitin degradation, pigmentation and bioactivity in marine Pseudoalteromonas.</title>
        <authorList>
            <person name="Sonnenschein E.C."/>
            <person name="Bech P.K."/>
        </authorList>
    </citation>
    <scope>NUCLEOTIDE SEQUENCE [LARGE SCALE GENOMIC DNA]</scope>
    <source>
        <strain evidence="2">S1189</strain>
    </source>
</reference>
<keyword evidence="1" id="KW-0413">Isomerase</keyword>